<protein>
    <submittedName>
        <fullName evidence="2">Uncharacterized protein</fullName>
    </submittedName>
</protein>
<dbReference type="Proteomes" id="UP000249390">
    <property type="component" value="Unassembled WGS sequence"/>
</dbReference>
<dbReference type="AlphaFoldDB" id="A0A328E8F8"/>
<name>A0A328E8F8_9ASTE</name>
<organism evidence="2 3">
    <name type="scientific">Cuscuta australis</name>
    <dbReference type="NCBI Taxonomy" id="267555"/>
    <lineage>
        <taxon>Eukaryota</taxon>
        <taxon>Viridiplantae</taxon>
        <taxon>Streptophyta</taxon>
        <taxon>Embryophyta</taxon>
        <taxon>Tracheophyta</taxon>
        <taxon>Spermatophyta</taxon>
        <taxon>Magnoliopsida</taxon>
        <taxon>eudicotyledons</taxon>
        <taxon>Gunneridae</taxon>
        <taxon>Pentapetalae</taxon>
        <taxon>asterids</taxon>
        <taxon>lamiids</taxon>
        <taxon>Solanales</taxon>
        <taxon>Convolvulaceae</taxon>
        <taxon>Cuscuteae</taxon>
        <taxon>Cuscuta</taxon>
        <taxon>Cuscuta subgen. Grammica</taxon>
        <taxon>Cuscuta sect. Cleistogrammica</taxon>
    </lineage>
</organism>
<gene>
    <name evidence="2" type="ORF">DM860_007657</name>
</gene>
<dbReference type="EMBL" id="NQVE01000030">
    <property type="protein sequence ID" value="RAL52889.1"/>
    <property type="molecule type" value="Genomic_DNA"/>
</dbReference>
<proteinExistence type="predicted"/>
<reference evidence="2 3" key="1">
    <citation type="submission" date="2018-06" db="EMBL/GenBank/DDBJ databases">
        <title>The Genome of Cuscuta australis (Dodder) Provides Insight into the Evolution of Plant Parasitism.</title>
        <authorList>
            <person name="Liu H."/>
        </authorList>
    </citation>
    <scope>NUCLEOTIDE SEQUENCE [LARGE SCALE GENOMIC DNA]</scope>
    <source>
        <strain evidence="3">cv. Yunnan</strain>
        <tissue evidence="2">Vines</tissue>
    </source>
</reference>
<accession>A0A328E8F8</accession>
<comment type="caution">
    <text evidence="2">The sequence shown here is derived from an EMBL/GenBank/DDBJ whole genome shotgun (WGS) entry which is preliminary data.</text>
</comment>
<feature type="compositionally biased region" description="Low complexity" evidence="1">
    <location>
        <begin position="25"/>
        <end position="55"/>
    </location>
</feature>
<evidence type="ECO:0000313" key="2">
    <source>
        <dbReference type="EMBL" id="RAL52889.1"/>
    </source>
</evidence>
<sequence length="85" mass="8411">MRVSDRREDQILSADPKRRDDKAAAAHAAAGDGDSDPAADVGDGAGASAATDAPIRENTAAAASVRASTVALEPGNAIDVGLKAV</sequence>
<feature type="compositionally biased region" description="Basic and acidic residues" evidence="1">
    <location>
        <begin position="1"/>
        <end position="24"/>
    </location>
</feature>
<feature type="region of interest" description="Disordered" evidence="1">
    <location>
        <begin position="1"/>
        <end position="55"/>
    </location>
</feature>
<evidence type="ECO:0000313" key="3">
    <source>
        <dbReference type="Proteomes" id="UP000249390"/>
    </source>
</evidence>
<keyword evidence="3" id="KW-1185">Reference proteome</keyword>
<evidence type="ECO:0000256" key="1">
    <source>
        <dbReference type="SAM" id="MobiDB-lite"/>
    </source>
</evidence>